<accession>A0A4Q2T0R1</accession>
<dbReference type="OrthoDB" id="3775134at2"/>
<dbReference type="Proteomes" id="UP000291101">
    <property type="component" value="Unassembled WGS sequence"/>
</dbReference>
<sequence>MRTGTWNLAGRWSDAHLELMIRADCDVWLLTEVNLRTELPGHDLHLGVKEMAPKRRWAGIATRLSMTPAADPHGASALARIGGTTYVSSILPWKGCGSAKPWVGERHVDKTENAVAELVENLRSVESLVWGGDWNNALTGREYAGSIGGRRAILSAVDELRLEVPTTGLPHAIPELLTIDHIAVPRAQEASAARFVAEHDGNRLSDHDVYVVEAN</sequence>
<keyword evidence="1" id="KW-0540">Nuclease</keyword>
<dbReference type="InterPro" id="IPR036691">
    <property type="entry name" value="Endo/exonu/phosph_ase_sf"/>
</dbReference>
<comment type="caution">
    <text evidence="1">The sequence shown here is derived from an EMBL/GenBank/DDBJ whole genome shotgun (WGS) entry which is preliminary data.</text>
</comment>
<name>A0A4Q2T0R1_9ACTN</name>
<reference evidence="1 2" key="1">
    <citation type="submission" date="2019-01" db="EMBL/GenBank/DDBJ databases">
        <title>Novel species of Nocardioides.</title>
        <authorList>
            <person name="Liu Q."/>
            <person name="X Y.-H."/>
        </authorList>
    </citation>
    <scope>NUCLEOTIDE SEQUENCE [LARGE SCALE GENOMIC DNA]</scope>
    <source>
        <strain evidence="1 2">HLT2-9</strain>
    </source>
</reference>
<dbReference type="GO" id="GO:0004527">
    <property type="term" value="F:exonuclease activity"/>
    <property type="evidence" value="ECO:0007669"/>
    <property type="project" value="UniProtKB-KW"/>
</dbReference>
<organism evidence="1 2">
    <name type="scientific">Nocardioides zhouii</name>
    <dbReference type="NCBI Taxonomy" id="1168729"/>
    <lineage>
        <taxon>Bacteria</taxon>
        <taxon>Bacillati</taxon>
        <taxon>Actinomycetota</taxon>
        <taxon>Actinomycetes</taxon>
        <taxon>Propionibacteriales</taxon>
        <taxon>Nocardioidaceae</taxon>
        <taxon>Nocardioides</taxon>
    </lineage>
</organism>
<dbReference type="AlphaFoldDB" id="A0A4Q2T0R1"/>
<protein>
    <submittedName>
        <fullName evidence="1">Endonuclease/exonuclease/phosphatase family protein</fullName>
    </submittedName>
</protein>
<dbReference type="EMBL" id="SDWV01000012">
    <property type="protein sequence ID" value="RYC10494.1"/>
    <property type="molecule type" value="Genomic_DNA"/>
</dbReference>
<proteinExistence type="predicted"/>
<keyword evidence="1" id="KW-0255">Endonuclease</keyword>
<dbReference type="GO" id="GO:0004519">
    <property type="term" value="F:endonuclease activity"/>
    <property type="evidence" value="ECO:0007669"/>
    <property type="project" value="UniProtKB-KW"/>
</dbReference>
<dbReference type="SUPFAM" id="SSF56219">
    <property type="entry name" value="DNase I-like"/>
    <property type="match status" value="1"/>
</dbReference>
<keyword evidence="1" id="KW-0378">Hydrolase</keyword>
<keyword evidence="2" id="KW-1185">Reference proteome</keyword>
<evidence type="ECO:0000313" key="1">
    <source>
        <dbReference type="EMBL" id="RYC10494.1"/>
    </source>
</evidence>
<dbReference type="Gene3D" id="3.60.10.10">
    <property type="entry name" value="Endonuclease/exonuclease/phosphatase"/>
    <property type="match status" value="1"/>
</dbReference>
<gene>
    <name evidence="1" type="ORF">EUA94_13290</name>
</gene>
<keyword evidence="1" id="KW-0269">Exonuclease</keyword>
<dbReference type="RefSeq" id="WP_129427364.1">
    <property type="nucleotide sequence ID" value="NZ_SDWV01000012.1"/>
</dbReference>
<evidence type="ECO:0000313" key="2">
    <source>
        <dbReference type="Proteomes" id="UP000291101"/>
    </source>
</evidence>